<keyword evidence="3" id="KW-0238">DNA-binding</keyword>
<dbReference type="InterPro" id="IPR044210">
    <property type="entry name" value="Tfc3-like"/>
</dbReference>
<evidence type="ECO:0000256" key="5">
    <source>
        <dbReference type="ARBA" id="ARBA00023242"/>
    </source>
</evidence>
<feature type="compositionally biased region" description="Basic residues" evidence="6">
    <location>
        <begin position="132"/>
        <end position="147"/>
    </location>
</feature>
<dbReference type="GO" id="GO:0006384">
    <property type="term" value="P:transcription initiation at RNA polymerase III promoter"/>
    <property type="evidence" value="ECO:0007669"/>
    <property type="project" value="InterPro"/>
</dbReference>
<feature type="region of interest" description="Disordered" evidence="6">
    <location>
        <begin position="40"/>
        <end position="60"/>
    </location>
</feature>
<feature type="region of interest" description="Disordered" evidence="6">
    <location>
        <begin position="105"/>
        <end position="147"/>
    </location>
</feature>
<feature type="domain" description="Transcription factor tau subunit sfc3/Tfc3 C-terminal" evidence="8">
    <location>
        <begin position="1695"/>
        <end position="2106"/>
    </location>
</feature>
<gene>
    <name evidence="9" type="ORF">QBC47DRAFT_225194</name>
</gene>
<sequence>MTAVGLEVLLEGLIPEVAYSGEKGMSVSSLLKIVRQYHTQAGGRDGESNANRPDTDGGGAIEHTLSEAEMIAARWAWDWLRGCRQILVNGDSRWNRLEWSEVLALPEDPEENGPIPPASEEPEQQPKSGAASRRKKTAKATKNKAALAKRPRIYPSEDLLWQTLAHHGVDYKRIPVLEWKCLVGIASVRGEGILQSDLRRLVDQDKRSLPKRTDSLAKKGYIQKRTVVANRMKTSKLWLTDFAPAVLEDEKAGLDMSTEALTKNLEPVTWHSRWTGDNVDVETHARTILAIVKAWGVIRYCDLRSKMGVGGKSSQMKTLAKCSQRFVDMGVLKYAAAGLPGSRKVFKDCLKYIRDPRFEEWEKFLATGKRTSQYSDASRHRQPKGNALALYGQPEQEGEEHGGGRNLAIRIFPGWTPEKPLSQNVFEVVKSAGPNGASNPQVSVATVGYSFRRYMASHLARLAETQQPEHLKKFQVVSQLVRSGKTSAYMFSVPDVEETDGVENAYGFGDIQAKSFPEGKDLSLSDQCDIARRNFPLAGRRGRGVPLPGGQFQHFGSGWRSTTQTPAPGTPNEVATEEVQLAHTRKRSLDQMDSSDVNDTGLPQEAARPPLAGPPGAFTGAPGSLHPNGAEVTAQMKSAVVVIRSERIRDPDFLKTTAPPLPEPGPANGGTDPEIQRVASTSEPPATVVPTAPLPSVEESAEGSVAARGGSTRGRGRGRGRGGRGRGGAAGAKAWKCEKCGGTWKNDVGLKYHQTKAQIPCNPNFDPAAAFLAPARKRRRMSPPPPVRSVSHTDGEGGEESVRTRRTRRTQERGSATPMVQRTLVRSGVRSQPDPERLFRGFVLEEPDSNDSPRSPERNYVPVQPPAASVAAEGVQPVVDANGWVSTPIPHFRQHGSTWVGSQTVAMSPRKEIDVDLDSQLADDAVVNPDWVSEQLVPSTSATVSQEPTEDLPYGPSMYPDHGMATMVQPFSRVSADRNGSQHENINMSVIPEVPRAPSETPGQSNEIIYSYPTIPDENERADDVFDSSRSTSISRHPSPAPRFSKSFQPSAAYDRIASEPKRRTAQALDIIIYLLNNNYGVFPGDKALFYALTKVFLEKFRGEPPPTWKNFHSAIKTLEVRKLATIHTHMLRTERGKLQTCALLIRNDVDPAGGIPMAMKQKMRDAYPSVYIPPAFSPSSEELAQLQELDEKPDSSRRAGLGRDAAKSADGAVIPNRNGQKFRSRRKIDEVEIFNAPYYTQGLYRPPDKEDDEDDGYENVDAMLMETPERETSPNFATQHVPVEPTSRRPRRRSRAEEDTFAIDPALMDPSQNPGAVLVGSEYSLAGFGANESGLSGNGVATEPPGTSDDVLEPQSILEAIKTYRLLPTKHGKRKLDDDQGFGPRKLFKLSSQRGRVRNPGLSSLPDSFYKYEPKRGIPSKQVRFLPPNTRLEEEVEGREGEDFIKRLNVEHPFGRAGDYQEPSRVVFEPPAILKHCSPGTWRARDLKTFEEGTSFTMQGWMPARAQLLLENLPTSAEEMARRNAGQPWKMDSWLDQDWGRFFASVQRCKTWELSQAGTEVLVYGGSIAPEYIFINVSPSEAKVDMRPVNLRWSEDRQFDLDTLPYEVLETDDDDDVLFPSDAPRRPIYRMARKTLADTRPLKRQRIAHVTEKNMGMIKGNKLKLRSIKFGRELTSYPLSAEDFLRNPSAEDETDWNSENVRLTAFVVVTTLLGGVDRVVDWGLMLRLFPDSTISQLRHLWGSLKKDRQSTIANLTAKFRKAFLKAYADNELPPIDFNNVLAYDWKTLITWATKLDGEPQDNMPATRSQLDKEYILDGCKYENREWRESYYHIQRSVFNKFQDASSEALALPADNVVAAPTHSPEMVVALSWTRSLCVTPIDTYPTELVIARRENLYPHLPKSEVTQLILQGIEQLQKEGVISRSTSACSNGRRWRFNNRVPDLLDKVAQFDKLYKAVQFKRELDEAFRTGGKKRVTYVTNDGMMLALINLQAAGRVRVETTGQPHVPMGHEPGNYETRKYTKKYLHFRLDMIPTDSYLYDDDPELVAVHQRFLSVAPPAQGPLGAIPVWCDVFGKVDNDRWIKYSSAVALTLASRGAMSAEELVKALKPTLMLFEAELILEWGVKTGVFETQLEGMALAAKEWWWMSWTLQKERFETATATGKPRKLLPSARKRTEEDADADADIGGLDRRDGR</sequence>
<evidence type="ECO:0000256" key="4">
    <source>
        <dbReference type="ARBA" id="ARBA00023163"/>
    </source>
</evidence>
<feature type="compositionally biased region" description="Basic residues" evidence="6">
    <location>
        <begin position="714"/>
        <end position="724"/>
    </location>
</feature>
<evidence type="ECO:0000256" key="3">
    <source>
        <dbReference type="ARBA" id="ARBA00023125"/>
    </source>
</evidence>
<organism evidence="9 10">
    <name type="scientific">Echria macrotheca</name>
    <dbReference type="NCBI Taxonomy" id="438768"/>
    <lineage>
        <taxon>Eukaryota</taxon>
        <taxon>Fungi</taxon>
        <taxon>Dikarya</taxon>
        <taxon>Ascomycota</taxon>
        <taxon>Pezizomycotina</taxon>
        <taxon>Sordariomycetes</taxon>
        <taxon>Sordariomycetidae</taxon>
        <taxon>Sordariales</taxon>
        <taxon>Schizotheciaceae</taxon>
        <taxon>Echria</taxon>
    </lineage>
</organism>
<feature type="compositionally biased region" description="Low complexity" evidence="6">
    <location>
        <begin position="606"/>
        <end position="623"/>
    </location>
</feature>
<evidence type="ECO:0000256" key="6">
    <source>
        <dbReference type="SAM" id="MobiDB-lite"/>
    </source>
</evidence>
<keyword evidence="5" id="KW-0539">Nucleus</keyword>
<dbReference type="InterPro" id="IPR007309">
    <property type="entry name" value="TFIIIC_Bblock-bd"/>
</dbReference>
<feature type="compositionally biased region" description="Low complexity" evidence="6">
    <location>
        <begin position="680"/>
        <end position="697"/>
    </location>
</feature>
<accession>A0AAJ0BCG4</accession>
<dbReference type="GO" id="GO:0003677">
    <property type="term" value="F:DNA binding"/>
    <property type="evidence" value="ECO:0007669"/>
    <property type="project" value="UniProtKB-KW"/>
</dbReference>
<evidence type="ECO:0000259" key="8">
    <source>
        <dbReference type="Pfam" id="PF20222"/>
    </source>
</evidence>
<keyword evidence="10" id="KW-1185">Reference proteome</keyword>
<dbReference type="GO" id="GO:0000127">
    <property type="term" value="C:transcription factor TFIIIC complex"/>
    <property type="evidence" value="ECO:0007669"/>
    <property type="project" value="InterPro"/>
</dbReference>
<dbReference type="GO" id="GO:0042791">
    <property type="term" value="P:5S class rRNA transcription by RNA polymerase III"/>
    <property type="evidence" value="ECO:0007669"/>
    <property type="project" value="TreeGrafter"/>
</dbReference>
<feature type="region of interest" description="Disordered" evidence="6">
    <location>
        <begin position="775"/>
        <end position="819"/>
    </location>
</feature>
<evidence type="ECO:0000259" key="7">
    <source>
        <dbReference type="Pfam" id="PF04182"/>
    </source>
</evidence>
<evidence type="ECO:0000256" key="1">
    <source>
        <dbReference type="ARBA" id="ARBA00004123"/>
    </source>
</evidence>
<proteinExistence type="predicted"/>
<name>A0AAJ0BCG4_9PEZI</name>
<evidence type="ECO:0000256" key="2">
    <source>
        <dbReference type="ARBA" id="ARBA00022553"/>
    </source>
</evidence>
<reference evidence="9" key="1">
    <citation type="submission" date="2023-06" db="EMBL/GenBank/DDBJ databases">
        <title>Genome-scale phylogeny and comparative genomics of the fungal order Sordariales.</title>
        <authorList>
            <consortium name="Lawrence Berkeley National Laboratory"/>
            <person name="Hensen N."/>
            <person name="Bonometti L."/>
            <person name="Westerberg I."/>
            <person name="Brannstrom I.O."/>
            <person name="Guillou S."/>
            <person name="Cros-Aarteil S."/>
            <person name="Calhoun S."/>
            <person name="Haridas S."/>
            <person name="Kuo A."/>
            <person name="Mondo S."/>
            <person name="Pangilinan J."/>
            <person name="Riley R."/>
            <person name="Labutti K."/>
            <person name="Andreopoulos B."/>
            <person name="Lipzen A."/>
            <person name="Chen C."/>
            <person name="Yanf M."/>
            <person name="Daum C."/>
            <person name="Ng V."/>
            <person name="Clum A."/>
            <person name="Steindorff A."/>
            <person name="Ohm R."/>
            <person name="Martin F."/>
            <person name="Silar P."/>
            <person name="Natvig D."/>
            <person name="Lalanne C."/>
            <person name="Gautier V."/>
            <person name="Ament-Velasquez S.L."/>
            <person name="Kruys A."/>
            <person name="Hutchinson M.I."/>
            <person name="Powell A.J."/>
            <person name="Barry K."/>
            <person name="Miller A.N."/>
            <person name="Grigoriev I.V."/>
            <person name="Debuchy R."/>
            <person name="Gladieux P."/>
            <person name="Thoren M.H."/>
            <person name="Johannesson H."/>
        </authorList>
    </citation>
    <scope>NUCLEOTIDE SEQUENCE</scope>
    <source>
        <strain evidence="9">PSN4</strain>
    </source>
</reference>
<evidence type="ECO:0000313" key="9">
    <source>
        <dbReference type="EMBL" id="KAK1754729.1"/>
    </source>
</evidence>
<dbReference type="GO" id="GO:0005634">
    <property type="term" value="C:nucleus"/>
    <property type="evidence" value="ECO:0007669"/>
    <property type="project" value="UniProtKB-SubCell"/>
</dbReference>
<feature type="domain" description="B-block binding subunit of TFIIIC" evidence="7">
    <location>
        <begin position="177"/>
        <end position="243"/>
    </location>
</feature>
<feature type="compositionally biased region" description="Basic and acidic residues" evidence="6">
    <location>
        <begin position="791"/>
        <end position="803"/>
    </location>
</feature>
<feature type="region of interest" description="Disordered" evidence="6">
    <location>
        <begin position="554"/>
        <end position="628"/>
    </location>
</feature>
<keyword evidence="4" id="KW-0804">Transcription</keyword>
<dbReference type="Proteomes" id="UP001239445">
    <property type="component" value="Unassembled WGS sequence"/>
</dbReference>
<protein>
    <submittedName>
        <fullName evidence="9">Uncharacterized protein</fullName>
    </submittedName>
</protein>
<feature type="region of interest" description="Disordered" evidence="6">
    <location>
        <begin position="2160"/>
        <end position="2196"/>
    </location>
</feature>
<comment type="caution">
    <text evidence="9">The sequence shown here is derived from an EMBL/GenBank/DDBJ whole genome shotgun (WGS) entry which is preliminary data.</text>
</comment>
<dbReference type="Pfam" id="PF04182">
    <property type="entry name" value="B-block_TFIIIC"/>
    <property type="match status" value="1"/>
</dbReference>
<evidence type="ECO:0000313" key="10">
    <source>
        <dbReference type="Proteomes" id="UP001239445"/>
    </source>
</evidence>
<dbReference type="InterPro" id="IPR046488">
    <property type="entry name" value="Sfc3/Tfc3_C"/>
</dbReference>
<keyword evidence="2" id="KW-0597">Phosphoprotein</keyword>
<dbReference type="Pfam" id="PF20222">
    <property type="entry name" value="DUF6581"/>
    <property type="match status" value="1"/>
</dbReference>
<feature type="region of interest" description="Disordered" evidence="6">
    <location>
        <begin position="1187"/>
        <end position="1226"/>
    </location>
</feature>
<comment type="subcellular location">
    <subcellularLocation>
        <location evidence="1">Nucleus</location>
    </subcellularLocation>
</comment>
<dbReference type="PANTHER" id="PTHR15180:SF1">
    <property type="entry name" value="GENERAL TRANSCRIPTION FACTOR 3C POLYPEPTIDE 1"/>
    <property type="match status" value="1"/>
</dbReference>
<dbReference type="PANTHER" id="PTHR15180">
    <property type="entry name" value="GENERAL TRANSCRIPTION FACTOR 3C POLYPEPTIDE 1"/>
    <property type="match status" value="1"/>
</dbReference>
<dbReference type="EMBL" id="MU839835">
    <property type="protein sequence ID" value="KAK1754729.1"/>
    <property type="molecule type" value="Genomic_DNA"/>
</dbReference>
<feature type="region of interest" description="Disordered" evidence="6">
    <location>
        <begin position="651"/>
        <end position="732"/>
    </location>
</feature>